<organism evidence="1 2">
    <name type="scientific">Proteiniborus ethanoligenes</name>
    <dbReference type="NCBI Taxonomy" id="415015"/>
    <lineage>
        <taxon>Bacteria</taxon>
        <taxon>Bacillati</taxon>
        <taxon>Bacillota</taxon>
        <taxon>Clostridia</taxon>
        <taxon>Eubacteriales</taxon>
        <taxon>Proteiniborus</taxon>
    </lineage>
</organism>
<evidence type="ECO:0000313" key="1">
    <source>
        <dbReference type="EMBL" id="SDZ12434.1"/>
    </source>
</evidence>
<dbReference type="RefSeq" id="WP_091730413.1">
    <property type="nucleotide sequence ID" value="NZ_FNQE01000020.1"/>
</dbReference>
<sequence>MIYDNIIEKRTVNNGFHSLMLEISADDYKRVYDEFNKDIAYEIVNNHLENRGDDGKALDVRIQPNNKDNIVRIFADVHYLGNEHTEYRRH</sequence>
<dbReference type="OrthoDB" id="1707731at2"/>
<keyword evidence="2" id="KW-1185">Reference proteome</keyword>
<evidence type="ECO:0000313" key="2">
    <source>
        <dbReference type="Proteomes" id="UP000198625"/>
    </source>
</evidence>
<dbReference type="AlphaFoldDB" id="A0A1H3QFS6"/>
<protein>
    <submittedName>
        <fullName evidence="1">Uncharacterized protein</fullName>
    </submittedName>
</protein>
<accession>A0A1H3QFS6</accession>
<dbReference type="Proteomes" id="UP000198625">
    <property type="component" value="Unassembled WGS sequence"/>
</dbReference>
<reference evidence="1 2" key="1">
    <citation type="submission" date="2016-10" db="EMBL/GenBank/DDBJ databases">
        <authorList>
            <person name="de Groot N.N."/>
        </authorList>
    </citation>
    <scope>NUCLEOTIDE SEQUENCE [LARGE SCALE GENOMIC DNA]</scope>
    <source>
        <strain evidence="1 2">DSM 21650</strain>
    </source>
</reference>
<proteinExistence type="predicted"/>
<dbReference type="EMBL" id="FNQE01000020">
    <property type="protein sequence ID" value="SDZ12434.1"/>
    <property type="molecule type" value="Genomic_DNA"/>
</dbReference>
<name>A0A1H3QFS6_9FIRM</name>
<gene>
    <name evidence="1" type="ORF">SAMN05660462_01934</name>
</gene>